<dbReference type="InterPro" id="IPR035899">
    <property type="entry name" value="DBL_dom_sf"/>
</dbReference>
<evidence type="ECO:0000313" key="5">
    <source>
        <dbReference type="Proteomes" id="UP000724874"/>
    </source>
</evidence>
<feature type="compositionally biased region" description="Polar residues" evidence="2">
    <location>
        <begin position="827"/>
        <end position="840"/>
    </location>
</feature>
<feature type="compositionally biased region" description="Low complexity" evidence="2">
    <location>
        <begin position="659"/>
        <end position="673"/>
    </location>
</feature>
<feature type="compositionally biased region" description="Polar residues" evidence="2">
    <location>
        <begin position="908"/>
        <end position="927"/>
    </location>
</feature>
<name>A0A9P5TU15_GYMJU</name>
<evidence type="ECO:0000313" key="4">
    <source>
        <dbReference type="EMBL" id="KAF8914189.1"/>
    </source>
</evidence>
<dbReference type="PANTHER" id="PTHR12673">
    <property type="entry name" value="FACIOGENITAL DYSPLASIA PROTEIN"/>
    <property type="match status" value="1"/>
</dbReference>
<dbReference type="GO" id="GO:0005737">
    <property type="term" value="C:cytoplasm"/>
    <property type="evidence" value="ECO:0007669"/>
    <property type="project" value="TreeGrafter"/>
</dbReference>
<dbReference type="Proteomes" id="UP000724874">
    <property type="component" value="Unassembled WGS sequence"/>
</dbReference>
<dbReference type="InterPro" id="IPR051092">
    <property type="entry name" value="FYVE_RhoGEF_PH"/>
</dbReference>
<feature type="compositionally biased region" description="Polar residues" evidence="2">
    <location>
        <begin position="960"/>
        <end position="971"/>
    </location>
</feature>
<dbReference type="CDD" id="cd00160">
    <property type="entry name" value="RhoGEF"/>
    <property type="match status" value="1"/>
</dbReference>
<gene>
    <name evidence="4" type="ORF">CPB84DRAFT_1811582</name>
</gene>
<feature type="region of interest" description="Disordered" evidence="2">
    <location>
        <begin position="1220"/>
        <end position="1249"/>
    </location>
</feature>
<protein>
    <recommendedName>
        <fullName evidence="3">DH domain-containing protein</fullName>
    </recommendedName>
</protein>
<evidence type="ECO:0000256" key="2">
    <source>
        <dbReference type="SAM" id="MobiDB-lite"/>
    </source>
</evidence>
<accession>A0A9P5TU15</accession>
<dbReference type="PANTHER" id="PTHR12673:SF270">
    <property type="entry name" value="FYVE-TYPE DOMAIN-CONTAINING PROTEIN"/>
    <property type="match status" value="1"/>
</dbReference>
<dbReference type="SUPFAM" id="SSF48065">
    <property type="entry name" value="DBL homology domain (DH-domain)"/>
    <property type="match status" value="1"/>
</dbReference>
<feature type="region of interest" description="Disordered" evidence="2">
    <location>
        <begin position="878"/>
        <end position="997"/>
    </location>
</feature>
<feature type="domain" description="DH" evidence="3">
    <location>
        <begin position="101"/>
        <end position="298"/>
    </location>
</feature>
<dbReference type="Pfam" id="PF00621">
    <property type="entry name" value="RhoGEF"/>
    <property type="match status" value="1"/>
</dbReference>
<proteinExistence type="predicted"/>
<feature type="region of interest" description="Disordered" evidence="2">
    <location>
        <begin position="644"/>
        <end position="755"/>
    </location>
</feature>
<feature type="compositionally biased region" description="Basic and acidic residues" evidence="2">
    <location>
        <begin position="1239"/>
        <end position="1249"/>
    </location>
</feature>
<evidence type="ECO:0000259" key="3">
    <source>
        <dbReference type="PROSITE" id="PS50010"/>
    </source>
</evidence>
<feature type="region of interest" description="Disordered" evidence="2">
    <location>
        <begin position="814"/>
        <end position="861"/>
    </location>
</feature>
<feature type="coiled-coil region" evidence="1">
    <location>
        <begin position="1130"/>
        <end position="1185"/>
    </location>
</feature>
<dbReference type="EMBL" id="JADNYJ010000001">
    <property type="protein sequence ID" value="KAF8914189.1"/>
    <property type="molecule type" value="Genomic_DNA"/>
</dbReference>
<dbReference type="InterPro" id="IPR000219">
    <property type="entry name" value="DH_dom"/>
</dbReference>
<dbReference type="SMART" id="SM00325">
    <property type="entry name" value="RhoGEF"/>
    <property type="match status" value="1"/>
</dbReference>
<sequence length="1249" mass="138766">MALNPSPRKHVIPLASGDEPRPRTSSSAPTVTKRVFYCGVVVEGSENGRRLPDEIQDLVLSLGNPLPSESSGDMLSSASNPSLSDIDRAAQRKRALMDPAALASVINELVTSERSYVKRLQILKHDYADPLRNFARSKDTAIIPAYEAKTLFGNIDNLLPVNEAFLTDLEKMSAPNGSKAVGGVGDVALRHFKELRGFEQYKQYYVKREDAQAIFEKEVSKRSSRFSSYIDHIKYQSSDSRNRVGLRELLMEPVQRIPRYTLLFRTMLKHMSPDDLQRAKLVEADEIASKIAQAETDEQTKRAAIFYCLIATIDGFPPDLFSNSRKFIDCIDVEDIVTDAPTSSATSSSSIAITTLHCTLFLFDDKLVIVKRPGNGEKGGKTLSGLDAVDKKKSGMTCKGVVDIMDVVATDVGGAEINLYLENPPQDQTERWSGRPFRSLSVIVPPAPINFDPTQTQSEKQRFLENLWKAQANYRARAGQSVVLCADDQEIENRSGRTTIARTYFNVYQRTAFLQEPKKIRSFQSKVVVHIDRDRYASADPIPFGQDGPPFVVIRVQLMDAGLCRYAVSSSDPNDEAEEDIVQTTRVPARVVQTIHQFGLFEFKTGKNSVPSTPTARSKAAIFGLDAISRNLFNSRPGSSMGDFFSGSISGHKRHRSRSTTSRSSMYTQTTTTIDSMKSSHRSNSTVTAATTMSTMDDDSSSFLSRSSKSKLLYRTKSADDSDSDKDSHRRSGSISRPQSRSFTRDDDSGYSDVEDDNRTLLAQSKSLATSDHQLALQLELARQNSLIQPGSHLMPLQMDLPLTSAFIEEPPYAVRPTSRLSRERTTSLPESPTNPYSQHSSERRPIGPRSPSPMLKSPQLQAVQHDLPSMDDDLALEASSSKGHSRPPSFSGHDTTETPGIKRSKRQSFFPSGNMESTPKPTNNNVMPVATPIEPLSIKKKTSVRNSIASSAPARKTQTRSSPLSKSMQRVVSPRRVSPQIRKLKPGPSSASYRSEDFEHLQSLTVSTKEDIESSRRSIKRIKLQVDVIRSSMQGSNEESRSRPSSPDKASRIAQPQLNTLVTPLTKAAQERLEEMRTLIGRRQAEGTPRTRPRSGTLDGLSSRPTATSEAANLVKTIEVLASEADTDLVSAQSHQEALQTELAKLANEFKERAAELERTRLELQNSKRQCELVKSLLADATAEKEIMYEAFNEELDGMYNDANLPDDEAWQAMSQDLRQTKEAKNNLSRENSQLKRRLAEMELEKEE</sequence>
<feature type="region of interest" description="Disordered" evidence="2">
    <location>
        <begin position="1082"/>
        <end position="1109"/>
    </location>
</feature>
<dbReference type="GO" id="GO:0005085">
    <property type="term" value="F:guanyl-nucleotide exchange factor activity"/>
    <property type="evidence" value="ECO:0007669"/>
    <property type="project" value="InterPro"/>
</dbReference>
<dbReference type="OrthoDB" id="660555at2759"/>
<evidence type="ECO:0000256" key="1">
    <source>
        <dbReference type="SAM" id="Coils"/>
    </source>
</evidence>
<reference evidence="4" key="1">
    <citation type="submission" date="2020-11" db="EMBL/GenBank/DDBJ databases">
        <authorList>
            <consortium name="DOE Joint Genome Institute"/>
            <person name="Ahrendt S."/>
            <person name="Riley R."/>
            <person name="Andreopoulos W."/>
            <person name="LaButti K."/>
            <person name="Pangilinan J."/>
            <person name="Ruiz-duenas F.J."/>
            <person name="Barrasa J.M."/>
            <person name="Sanchez-Garcia M."/>
            <person name="Camarero S."/>
            <person name="Miyauchi S."/>
            <person name="Serrano A."/>
            <person name="Linde D."/>
            <person name="Babiker R."/>
            <person name="Drula E."/>
            <person name="Ayuso-Fernandez I."/>
            <person name="Pacheco R."/>
            <person name="Padilla G."/>
            <person name="Ferreira P."/>
            <person name="Barriuso J."/>
            <person name="Kellner H."/>
            <person name="Castanera R."/>
            <person name="Alfaro M."/>
            <person name="Ramirez L."/>
            <person name="Pisabarro A.G."/>
            <person name="Kuo A."/>
            <person name="Tritt A."/>
            <person name="Lipzen A."/>
            <person name="He G."/>
            <person name="Yan M."/>
            <person name="Ng V."/>
            <person name="Cullen D."/>
            <person name="Martin F."/>
            <person name="Rosso M.-N."/>
            <person name="Henrissat B."/>
            <person name="Hibbett D."/>
            <person name="Martinez A.T."/>
            <person name="Grigoriev I.V."/>
        </authorList>
    </citation>
    <scope>NUCLEOTIDE SEQUENCE</scope>
    <source>
        <strain evidence="4">AH 44721</strain>
    </source>
</reference>
<keyword evidence="5" id="KW-1185">Reference proteome</keyword>
<dbReference type="AlphaFoldDB" id="A0A9P5TU15"/>
<dbReference type="Gene3D" id="1.20.900.10">
    <property type="entry name" value="Dbl homology (DH) domain"/>
    <property type="match status" value="1"/>
</dbReference>
<keyword evidence="1" id="KW-0175">Coiled coil</keyword>
<feature type="region of interest" description="Disordered" evidence="2">
    <location>
        <begin position="1031"/>
        <end position="1058"/>
    </location>
</feature>
<organism evidence="4 5">
    <name type="scientific">Gymnopilus junonius</name>
    <name type="common">Spectacular rustgill mushroom</name>
    <name type="synonym">Gymnopilus spectabilis subsp. junonius</name>
    <dbReference type="NCBI Taxonomy" id="109634"/>
    <lineage>
        <taxon>Eukaryota</taxon>
        <taxon>Fungi</taxon>
        <taxon>Dikarya</taxon>
        <taxon>Basidiomycota</taxon>
        <taxon>Agaricomycotina</taxon>
        <taxon>Agaricomycetes</taxon>
        <taxon>Agaricomycetidae</taxon>
        <taxon>Agaricales</taxon>
        <taxon>Agaricineae</taxon>
        <taxon>Hymenogastraceae</taxon>
        <taxon>Gymnopilus</taxon>
    </lineage>
</organism>
<feature type="compositionally biased region" description="Basic and acidic residues" evidence="2">
    <location>
        <begin position="717"/>
        <end position="730"/>
    </location>
</feature>
<feature type="compositionally biased region" description="Low complexity" evidence="2">
    <location>
        <begin position="685"/>
        <end position="707"/>
    </location>
</feature>
<dbReference type="PROSITE" id="PS50010">
    <property type="entry name" value="DH_2"/>
    <property type="match status" value="1"/>
</dbReference>
<feature type="region of interest" description="Disordered" evidence="2">
    <location>
        <begin position="1"/>
        <end position="28"/>
    </location>
</feature>
<feature type="compositionally biased region" description="Polar residues" evidence="2">
    <location>
        <begin position="733"/>
        <end position="742"/>
    </location>
</feature>
<comment type="caution">
    <text evidence="4">The sequence shown here is derived from an EMBL/GenBank/DDBJ whole genome shotgun (WGS) entry which is preliminary data.</text>
</comment>